<dbReference type="Pfam" id="PF13274">
    <property type="entry name" value="SocA_Panacea"/>
    <property type="match status" value="1"/>
</dbReference>
<organism evidence="2 3">
    <name type="scientific">Roseateles aquatilis</name>
    <dbReference type="NCBI Taxonomy" id="431061"/>
    <lineage>
        <taxon>Bacteria</taxon>
        <taxon>Pseudomonadati</taxon>
        <taxon>Pseudomonadota</taxon>
        <taxon>Betaproteobacteria</taxon>
        <taxon>Burkholderiales</taxon>
        <taxon>Sphaerotilaceae</taxon>
        <taxon>Roseateles</taxon>
    </lineage>
</organism>
<dbReference type="RefSeq" id="WP_088385116.1">
    <property type="nucleotide sequence ID" value="NZ_NIOF01000004.1"/>
</dbReference>
<dbReference type="AlphaFoldDB" id="A0A246JEB8"/>
<evidence type="ECO:0000259" key="1">
    <source>
        <dbReference type="Pfam" id="PF13274"/>
    </source>
</evidence>
<keyword evidence="3" id="KW-1185">Reference proteome</keyword>
<accession>A0A246JEB8</accession>
<dbReference type="OrthoDB" id="9799173at2"/>
<reference evidence="2 3" key="1">
    <citation type="journal article" date="2008" name="Int. J. Syst. Evol. Microbiol.">
        <title>Description of Roseateles aquatilis sp. nov. and Roseateles terrae sp. nov., in the class Betaproteobacteria, and emended description of the genus Roseateles.</title>
        <authorList>
            <person name="Gomila M."/>
            <person name="Bowien B."/>
            <person name="Falsen E."/>
            <person name="Moore E.R."/>
            <person name="Lalucat J."/>
        </authorList>
    </citation>
    <scope>NUCLEOTIDE SEQUENCE [LARGE SCALE GENOMIC DNA]</scope>
    <source>
        <strain evidence="2 3">CCUG 48205</strain>
    </source>
</reference>
<evidence type="ECO:0000313" key="2">
    <source>
        <dbReference type="EMBL" id="OWQ90910.1"/>
    </source>
</evidence>
<gene>
    <name evidence="2" type="ORF">CDN99_12175</name>
</gene>
<sequence>MKTSTAATVAEYILAFFQEVRDPITSAKLQKLLYYVQGWCLALHDTPAFPERIEAWISGPTCTSVQALYEHLRWCPITQEVHVPEGLDPTLRAVIDEVLEQYGIDNAWHLQLRTRHEPPWIEARQGISSHEESTAEITHESMKRFFIAEAIAEDRS</sequence>
<dbReference type="InterPro" id="IPR025272">
    <property type="entry name" value="SocA_Panacea"/>
</dbReference>
<dbReference type="Proteomes" id="UP000197468">
    <property type="component" value="Unassembled WGS sequence"/>
</dbReference>
<dbReference type="EMBL" id="NIOF01000004">
    <property type="protein sequence ID" value="OWQ90910.1"/>
    <property type="molecule type" value="Genomic_DNA"/>
</dbReference>
<evidence type="ECO:0000313" key="3">
    <source>
        <dbReference type="Proteomes" id="UP000197468"/>
    </source>
</evidence>
<name>A0A246JEB8_9BURK</name>
<comment type="caution">
    <text evidence="2">The sequence shown here is derived from an EMBL/GenBank/DDBJ whole genome shotgun (WGS) entry which is preliminary data.</text>
</comment>
<proteinExistence type="predicted"/>
<protein>
    <recommendedName>
        <fullName evidence="1">Antitoxin SocA-like Panacea domain-containing protein</fullName>
    </recommendedName>
</protein>
<feature type="domain" description="Antitoxin SocA-like Panacea" evidence="1">
    <location>
        <begin position="29"/>
        <end position="120"/>
    </location>
</feature>